<dbReference type="Pfam" id="PF00440">
    <property type="entry name" value="TetR_N"/>
    <property type="match status" value="1"/>
</dbReference>
<dbReference type="PANTHER" id="PTHR30055:SF234">
    <property type="entry name" value="HTH-TYPE TRANSCRIPTIONAL REGULATOR BETI"/>
    <property type="match status" value="1"/>
</dbReference>
<keyword evidence="2 4" id="KW-0238">DNA-binding</keyword>
<proteinExistence type="predicted"/>
<keyword evidence="1" id="KW-0805">Transcription regulation</keyword>
<dbReference type="InterPro" id="IPR009057">
    <property type="entry name" value="Homeodomain-like_sf"/>
</dbReference>
<dbReference type="Pfam" id="PF17754">
    <property type="entry name" value="TetR_C_14"/>
    <property type="match status" value="1"/>
</dbReference>
<evidence type="ECO:0000259" key="5">
    <source>
        <dbReference type="PROSITE" id="PS50977"/>
    </source>
</evidence>
<dbReference type="AlphaFoldDB" id="A0A9Y2IPI3"/>
<dbReference type="InterPro" id="IPR041347">
    <property type="entry name" value="MftR_C"/>
</dbReference>
<dbReference type="EMBL" id="CP127294">
    <property type="protein sequence ID" value="WIX83714.1"/>
    <property type="molecule type" value="Genomic_DNA"/>
</dbReference>
<evidence type="ECO:0000256" key="3">
    <source>
        <dbReference type="ARBA" id="ARBA00023163"/>
    </source>
</evidence>
<keyword evidence="3" id="KW-0804">Transcription</keyword>
<gene>
    <name evidence="6" type="ORF">QRX50_24625</name>
</gene>
<feature type="domain" description="HTH tetR-type" evidence="5">
    <location>
        <begin position="9"/>
        <end position="69"/>
    </location>
</feature>
<evidence type="ECO:0000313" key="6">
    <source>
        <dbReference type="EMBL" id="WIX83714.1"/>
    </source>
</evidence>
<accession>A0A9Y2IPI3</accession>
<dbReference type="PROSITE" id="PS50977">
    <property type="entry name" value="HTH_TETR_2"/>
    <property type="match status" value="1"/>
</dbReference>
<dbReference type="GO" id="GO:0000976">
    <property type="term" value="F:transcription cis-regulatory region binding"/>
    <property type="evidence" value="ECO:0007669"/>
    <property type="project" value="TreeGrafter"/>
</dbReference>
<dbReference type="GO" id="GO:0003700">
    <property type="term" value="F:DNA-binding transcription factor activity"/>
    <property type="evidence" value="ECO:0007669"/>
    <property type="project" value="TreeGrafter"/>
</dbReference>
<reference evidence="6 7" key="1">
    <citation type="submission" date="2023-06" db="EMBL/GenBank/DDBJ databases">
        <authorList>
            <person name="Oyuntsetseg B."/>
            <person name="Kim S.B."/>
        </authorList>
    </citation>
    <scope>NUCLEOTIDE SEQUENCE [LARGE SCALE GENOMIC DNA]</scope>
    <source>
        <strain evidence="6 7">2-15</strain>
    </source>
</reference>
<protein>
    <submittedName>
        <fullName evidence="6">TetR/AcrR family transcriptional regulator</fullName>
    </submittedName>
</protein>
<dbReference type="InterPro" id="IPR023772">
    <property type="entry name" value="DNA-bd_HTH_TetR-type_CS"/>
</dbReference>
<evidence type="ECO:0000256" key="2">
    <source>
        <dbReference type="ARBA" id="ARBA00023125"/>
    </source>
</evidence>
<keyword evidence="7" id="KW-1185">Reference proteome</keyword>
<dbReference type="KEGG" id="acab:QRX50_24625"/>
<dbReference type="Gene3D" id="1.10.10.60">
    <property type="entry name" value="Homeodomain-like"/>
    <property type="match status" value="1"/>
</dbReference>
<dbReference type="PROSITE" id="PS01081">
    <property type="entry name" value="HTH_TETR_1"/>
    <property type="match status" value="1"/>
</dbReference>
<evidence type="ECO:0000313" key="7">
    <source>
        <dbReference type="Proteomes" id="UP001236014"/>
    </source>
</evidence>
<dbReference type="SUPFAM" id="SSF46689">
    <property type="entry name" value="Homeodomain-like"/>
    <property type="match status" value="1"/>
</dbReference>
<dbReference type="Gene3D" id="1.10.357.10">
    <property type="entry name" value="Tetracycline Repressor, domain 2"/>
    <property type="match status" value="1"/>
</dbReference>
<organism evidence="6 7">
    <name type="scientific">Amycolatopsis carbonis</name>
    <dbReference type="NCBI Taxonomy" id="715471"/>
    <lineage>
        <taxon>Bacteria</taxon>
        <taxon>Bacillati</taxon>
        <taxon>Actinomycetota</taxon>
        <taxon>Actinomycetes</taxon>
        <taxon>Pseudonocardiales</taxon>
        <taxon>Pseudonocardiaceae</taxon>
        <taxon>Amycolatopsis</taxon>
    </lineage>
</organism>
<dbReference type="PANTHER" id="PTHR30055">
    <property type="entry name" value="HTH-TYPE TRANSCRIPTIONAL REGULATOR RUTR"/>
    <property type="match status" value="1"/>
</dbReference>
<dbReference type="PRINTS" id="PR00455">
    <property type="entry name" value="HTHTETR"/>
</dbReference>
<dbReference type="RefSeq" id="WP_285974260.1">
    <property type="nucleotide sequence ID" value="NZ_CP127294.1"/>
</dbReference>
<dbReference type="InterPro" id="IPR050109">
    <property type="entry name" value="HTH-type_TetR-like_transc_reg"/>
</dbReference>
<name>A0A9Y2IPI3_9PSEU</name>
<dbReference type="Proteomes" id="UP001236014">
    <property type="component" value="Chromosome"/>
</dbReference>
<feature type="DNA-binding region" description="H-T-H motif" evidence="4">
    <location>
        <begin position="32"/>
        <end position="51"/>
    </location>
</feature>
<evidence type="ECO:0000256" key="1">
    <source>
        <dbReference type="ARBA" id="ARBA00023015"/>
    </source>
</evidence>
<evidence type="ECO:0000256" key="4">
    <source>
        <dbReference type="PROSITE-ProRule" id="PRU00335"/>
    </source>
</evidence>
<dbReference type="InterPro" id="IPR001647">
    <property type="entry name" value="HTH_TetR"/>
</dbReference>
<sequence>MSLRDIKMERTRESIADVAFTLFEAQGFTATTVGEIAAEAEVGSRTVYRYFPTKEELVLSGFKKVFDTALADVRACPAETPIPDVLRTVLESVVQSNLELPKQLRGAYEIITTTPSVRAHFAQSIRAWEADLRREVADRLGGRSAEAIAGLAVAQTAAVFILAFEDWYASGGRADLRKLTRTALDLLHADKVPVPARIQ</sequence>